<keyword evidence="3" id="KW-1185">Reference proteome</keyword>
<dbReference type="InterPro" id="IPR001173">
    <property type="entry name" value="Glyco_trans_2-like"/>
</dbReference>
<dbReference type="InterPro" id="IPR029044">
    <property type="entry name" value="Nucleotide-diphossugar_trans"/>
</dbReference>
<dbReference type="OrthoDB" id="5291101at2"/>
<reference evidence="2 3" key="1">
    <citation type="submission" date="2016-12" db="EMBL/GenBank/DDBJ databases">
        <authorList>
            <person name="Song W.-J."/>
            <person name="Kurnit D.M."/>
        </authorList>
    </citation>
    <scope>NUCLEOTIDE SEQUENCE [LARGE SCALE GENOMIC DNA]</scope>
    <source>
        <strain evidence="2 3">DSM 18488</strain>
    </source>
</reference>
<dbReference type="SUPFAM" id="SSF53448">
    <property type="entry name" value="Nucleotide-diphospho-sugar transferases"/>
    <property type="match status" value="1"/>
</dbReference>
<dbReference type="GO" id="GO:0016758">
    <property type="term" value="F:hexosyltransferase activity"/>
    <property type="evidence" value="ECO:0007669"/>
    <property type="project" value="UniProtKB-ARBA"/>
</dbReference>
<dbReference type="Pfam" id="PF00535">
    <property type="entry name" value="Glycos_transf_2"/>
    <property type="match status" value="1"/>
</dbReference>
<dbReference type="Proteomes" id="UP000184603">
    <property type="component" value="Unassembled WGS sequence"/>
</dbReference>
<evidence type="ECO:0000313" key="2">
    <source>
        <dbReference type="EMBL" id="SHO46899.1"/>
    </source>
</evidence>
<dbReference type="EMBL" id="FRFE01000006">
    <property type="protein sequence ID" value="SHO46899.1"/>
    <property type="molecule type" value="Genomic_DNA"/>
</dbReference>
<keyword evidence="2" id="KW-0808">Transferase</keyword>
<proteinExistence type="predicted"/>
<dbReference type="PANTHER" id="PTHR22916">
    <property type="entry name" value="GLYCOSYLTRANSFERASE"/>
    <property type="match status" value="1"/>
</dbReference>
<dbReference type="RefSeq" id="WP_073612996.1">
    <property type="nucleotide sequence ID" value="NZ_FRFE01000006.1"/>
</dbReference>
<dbReference type="AlphaFoldDB" id="A0A1M7Y3U9"/>
<accession>A0A1M7Y3U9</accession>
<dbReference type="STRING" id="1121416.SAMN02745220_01684"/>
<gene>
    <name evidence="2" type="ORF">SAMN02745220_01684</name>
</gene>
<dbReference type="Gene3D" id="3.90.550.10">
    <property type="entry name" value="Spore Coat Polysaccharide Biosynthesis Protein SpsA, Chain A"/>
    <property type="match status" value="1"/>
</dbReference>
<feature type="domain" description="Glycosyltransferase 2-like" evidence="1">
    <location>
        <begin position="7"/>
        <end position="138"/>
    </location>
</feature>
<evidence type="ECO:0000313" key="3">
    <source>
        <dbReference type="Proteomes" id="UP000184603"/>
    </source>
</evidence>
<organism evidence="2 3">
    <name type="scientific">Desulfopila aestuarii DSM 18488</name>
    <dbReference type="NCBI Taxonomy" id="1121416"/>
    <lineage>
        <taxon>Bacteria</taxon>
        <taxon>Pseudomonadati</taxon>
        <taxon>Thermodesulfobacteriota</taxon>
        <taxon>Desulfobulbia</taxon>
        <taxon>Desulfobulbales</taxon>
        <taxon>Desulfocapsaceae</taxon>
        <taxon>Desulfopila</taxon>
    </lineage>
</organism>
<sequence length="288" mass="33286">MQNYPVSVIIPTYNREKFLSESIQSVLSQSCLPAEIIIIDDGSTDATRECVLSFVESSPVSLSYVYQENRGPAAARNLGIMNATHDHIAFLDSDDLWHPNKLQKQYGLMLQNPHFKISHTREKWLRRGEHLNQKKKHLPRHGDIYKHCLKLCAVGMSTVMMKKELFSEVGLLDETFLCCEDYELWLRVAARYPFLLVDEPMTIKQGGREDQLSFLYRIGMDRYRIKALEKLLTEVPLTGEQRVAAQKELMKKLTIYGNGCLRHDKAEEGQRCLDRAKELQQVTTVRQR</sequence>
<dbReference type="CDD" id="cd00761">
    <property type="entry name" value="Glyco_tranf_GTA_type"/>
    <property type="match status" value="1"/>
</dbReference>
<protein>
    <submittedName>
        <fullName evidence="2">Glycosyl transferase family 2</fullName>
    </submittedName>
</protein>
<name>A0A1M7Y3U9_9BACT</name>
<evidence type="ECO:0000259" key="1">
    <source>
        <dbReference type="Pfam" id="PF00535"/>
    </source>
</evidence>
<dbReference type="PANTHER" id="PTHR22916:SF3">
    <property type="entry name" value="UDP-GLCNAC:BETAGAL BETA-1,3-N-ACETYLGLUCOSAMINYLTRANSFERASE-LIKE PROTEIN 1"/>
    <property type="match status" value="1"/>
</dbReference>